<feature type="region of interest" description="Disordered" evidence="1">
    <location>
        <begin position="1"/>
        <end position="79"/>
    </location>
</feature>
<protein>
    <recommendedName>
        <fullName evidence="4">DUF3618 domain-containing protein</fullName>
    </recommendedName>
</protein>
<evidence type="ECO:0008006" key="4">
    <source>
        <dbReference type="Google" id="ProtNLM"/>
    </source>
</evidence>
<dbReference type="EMBL" id="WHPN01000355">
    <property type="protein sequence ID" value="KAF4406621.1"/>
    <property type="molecule type" value="Genomic_DNA"/>
</dbReference>
<feature type="compositionally biased region" description="Basic and acidic residues" evidence="1">
    <location>
        <begin position="157"/>
        <end position="169"/>
    </location>
</feature>
<gene>
    <name evidence="2" type="ORF">GCU69_23960</name>
</gene>
<keyword evidence="3" id="KW-1185">Reference proteome</keyword>
<dbReference type="Proteomes" id="UP000621266">
    <property type="component" value="Unassembled WGS sequence"/>
</dbReference>
<evidence type="ECO:0000313" key="3">
    <source>
        <dbReference type="Proteomes" id="UP000621266"/>
    </source>
</evidence>
<accession>A0ABQ7FC02</accession>
<sequence length="233" mass="23695">MSDSANANAGPARQTGQKAKQEAAATAGEAKQAASEVRSTAAHGAKAVAGTAREQAGSAVGDLRQRAMTEADSQLRRTADTVRHWADDVAGMAEHAPSDSPARTMAQKASDGGHRAADFLERRGAGGLAEEMQSFARRKPGVFLGGAAIAGLAAGRLAKDMKSSSHGDRSAAPPETTDKPGPMLDRPGPATDRTGPVGGRDPGRGSVPEAHEPGSPARGSDWPGVPGRPPEVT</sequence>
<proteinExistence type="predicted"/>
<comment type="caution">
    <text evidence="2">The sequence shown here is derived from an EMBL/GenBank/DDBJ whole genome shotgun (WGS) entry which is preliminary data.</text>
</comment>
<feature type="compositionally biased region" description="Low complexity" evidence="1">
    <location>
        <begin position="14"/>
        <end position="52"/>
    </location>
</feature>
<feature type="compositionally biased region" description="Basic and acidic residues" evidence="1">
    <location>
        <begin position="63"/>
        <end position="79"/>
    </location>
</feature>
<feature type="region of interest" description="Disordered" evidence="1">
    <location>
        <begin position="157"/>
        <end position="233"/>
    </location>
</feature>
<organism evidence="2 3">
    <name type="scientific">Streptomyces lycii</name>
    <dbReference type="NCBI Taxonomy" id="2654337"/>
    <lineage>
        <taxon>Bacteria</taxon>
        <taxon>Bacillati</taxon>
        <taxon>Actinomycetota</taxon>
        <taxon>Actinomycetes</taxon>
        <taxon>Kitasatosporales</taxon>
        <taxon>Streptomycetaceae</taxon>
        <taxon>Streptomyces</taxon>
    </lineage>
</organism>
<evidence type="ECO:0000256" key="1">
    <source>
        <dbReference type="SAM" id="MobiDB-lite"/>
    </source>
</evidence>
<evidence type="ECO:0000313" key="2">
    <source>
        <dbReference type="EMBL" id="KAF4406621.1"/>
    </source>
</evidence>
<reference evidence="2 3" key="1">
    <citation type="submission" date="2019-10" db="EMBL/GenBank/DDBJ databases">
        <title>Streptomyces tenebrisbrunneis sp.nov., an endogenous actinomycete isolated from of Lycium ruthenicum.</title>
        <authorList>
            <person name="Ma L."/>
        </authorList>
    </citation>
    <scope>NUCLEOTIDE SEQUENCE [LARGE SCALE GENOMIC DNA]</scope>
    <source>
        <strain evidence="2 3">TRM 66187</strain>
    </source>
</reference>
<feature type="region of interest" description="Disordered" evidence="1">
    <location>
        <begin position="93"/>
        <end position="116"/>
    </location>
</feature>
<name>A0ABQ7FC02_9ACTN</name>
<dbReference type="RefSeq" id="WP_098750720.1">
    <property type="nucleotide sequence ID" value="NZ_WHPN01000355.1"/>
</dbReference>